<protein>
    <submittedName>
        <fullName evidence="1">Uncharacterized protein</fullName>
    </submittedName>
</protein>
<dbReference type="AlphaFoldDB" id="A0A8X6KH23"/>
<dbReference type="OrthoDB" id="6445257at2759"/>
<gene>
    <name evidence="1" type="ORF">TNCT_21321</name>
</gene>
<evidence type="ECO:0000313" key="1">
    <source>
        <dbReference type="EMBL" id="GFQ71688.1"/>
    </source>
</evidence>
<proteinExistence type="predicted"/>
<reference evidence="1" key="1">
    <citation type="submission" date="2020-07" db="EMBL/GenBank/DDBJ databases">
        <title>Multicomponent nature underlies the extraordinary mechanical properties of spider dragline silk.</title>
        <authorList>
            <person name="Kono N."/>
            <person name="Nakamura H."/>
            <person name="Mori M."/>
            <person name="Yoshida Y."/>
            <person name="Ohtoshi R."/>
            <person name="Malay A.D."/>
            <person name="Moran D.A.P."/>
            <person name="Tomita M."/>
            <person name="Numata K."/>
            <person name="Arakawa K."/>
        </authorList>
    </citation>
    <scope>NUCLEOTIDE SEQUENCE</scope>
</reference>
<evidence type="ECO:0000313" key="2">
    <source>
        <dbReference type="Proteomes" id="UP000887116"/>
    </source>
</evidence>
<sequence length="133" mass="15307">MKSPIIIHVERYRYKASSNASADARKILSNKSRAKEIGKYKEKERQFCLDAYFAAKPGENITSIKLDIVPVPVDVNLPCGDYKLSLVNEVLFDDYLHFNTFFFPFLVPLTRACYVGGFFDFGTFGPWEKFYPL</sequence>
<dbReference type="EMBL" id="BMAO01001213">
    <property type="protein sequence ID" value="GFQ71688.1"/>
    <property type="molecule type" value="Genomic_DNA"/>
</dbReference>
<accession>A0A8X6KH23</accession>
<comment type="caution">
    <text evidence="1">The sequence shown here is derived from an EMBL/GenBank/DDBJ whole genome shotgun (WGS) entry which is preliminary data.</text>
</comment>
<name>A0A8X6KH23_TRICU</name>
<dbReference type="Proteomes" id="UP000887116">
    <property type="component" value="Unassembled WGS sequence"/>
</dbReference>
<keyword evidence="2" id="KW-1185">Reference proteome</keyword>
<organism evidence="1 2">
    <name type="scientific">Trichonephila clavata</name>
    <name type="common">Joro spider</name>
    <name type="synonym">Nephila clavata</name>
    <dbReference type="NCBI Taxonomy" id="2740835"/>
    <lineage>
        <taxon>Eukaryota</taxon>
        <taxon>Metazoa</taxon>
        <taxon>Ecdysozoa</taxon>
        <taxon>Arthropoda</taxon>
        <taxon>Chelicerata</taxon>
        <taxon>Arachnida</taxon>
        <taxon>Araneae</taxon>
        <taxon>Araneomorphae</taxon>
        <taxon>Entelegynae</taxon>
        <taxon>Araneoidea</taxon>
        <taxon>Nephilidae</taxon>
        <taxon>Trichonephila</taxon>
    </lineage>
</organism>